<evidence type="ECO:0000256" key="1">
    <source>
        <dbReference type="ARBA" id="ARBA00003618"/>
    </source>
</evidence>
<evidence type="ECO:0000256" key="6">
    <source>
        <dbReference type="ARBA" id="ARBA00022840"/>
    </source>
</evidence>
<evidence type="ECO:0000313" key="13">
    <source>
        <dbReference type="Proteomes" id="UP000242999"/>
    </source>
</evidence>
<organism evidence="12 13">
    <name type="scientific">Allopseudospirillum japonicum</name>
    <dbReference type="NCBI Taxonomy" id="64971"/>
    <lineage>
        <taxon>Bacteria</taxon>
        <taxon>Pseudomonadati</taxon>
        <taxon>Pseudomonadota</taxon>
        <taxon>Gammaproteobacteria</taxon>
        <taxon>Oceanospirillales</taxon>
        <taxon>Oceanospirillaceae</taxon>
        <taxon>Allopseudospirillum</taxon>
    </lineage>
</organism>
<evidence type="ECO:0000313" key="12">
    <source>
        <dbReference type="EMBL" id="SEI47187.1"/>
    </source>
</evidence>
<evidence type="ECO:0000256" key="9">
    <source>
        <dbReference type="PIRNR" id="PIRNR003128"/>
    </source>
</evidence>
<keyword evidence="10" id="KW-0175">Coiled coil</keyword>
<dbReference type="Proteomes" id="UP000242999">
    <property type="component" value="Unassembled WGS sequence"/>
</dbReference>
<keyword evidence="6" id="KW-0067">ATP-binding</keyword>
<dbReference type="GO" id="GO:0006281">
    <property type="term" value="P:DNA repair"/>
    <property type="evidence" value="ECO:0007669"/>
    <property type="project" value="UniProtKB-KW"/>
</dbReference>
<dbReference type="GO" id="GO:0005524">
    <property type="term" value="F:ATP binding"/>
    <property type="evidence" value="ECO:0007669"/>
    <property type="project" value="UniProtKB-KW"/>
</dbReference>
<protein>
    <recommendedName>
        <fullName evidence="3 9">DNA repair protein RecN</fullName>
    </recommendedName>
    <alternativeName>
        <fullName evidence="8 9">Recombination protein N</fullName>
    </alternativeName>
</protein>
<dbReference type="STRING" id="64971.SAMN05421831_102213"/>
<evidence type="ECO:0000256" key="8">
    <source>
        <dbReference type="ARBA" id="ARBA00033408"/>
    </source>
</evidence>
<dbReference type="GO" id="GO:0043590">
    <property type="term" value="C:bacterial nucleoid"/>
    <property type="evidence" value="ECO:0007669"/>
    <property type="project" value="TreeGrafter"/>
</dbReference>
<comment type="function">
    <text evidence="1 9">May be involved in recombinational repair of damaged DNA.</text>
</comment>
<dbReference type="InterPro" id="IPR027417">
    <property type="entry name" value="P-loop_NTPase"/>
</dbReference>
<dbReference type="Gene3D" id="3.40.50.300">
    <property type="entry name" value="P-loop containing nucleotide triphosphate hydrolases"/>
    <property type="match status" value="2"/>
</dbReference>
<dbReference type="SUPFAM" id="SSF52540">
    <property type="entry name" value="P-loop containing nucleoside triphosphate hydrolases"/>
    <property type="match status" value="2"/>
</dbReference>
<dbReference type="FunFam" id="3.40.50.300:FF:000319">
    <property type="entry name" value="DNA repair protein RecN"/>
    <property type="match status" value="1"/>
</dbReference>
<evidence type="ECO:0000256" key="2">
    <source>
        <dbReference type="ARBA" id="ARBA00009441"/>
    </source>
</evidence>
<dbReference type="GO" id="GO:0006310">
    <property type="term" value="P:DNA recombination"/>
    <property type="evidence" value="ECO:0007669"/>
    <property type="project" value="InterPro"/>
</dbReference>
<keyword evidence="13" id="KW-1185">Reference proteome</keyword>
<feature type="coiled-coil region" evidence="10">
    <location>
        <begin position="262"/>
        <end position="289"/>
    </location>
</feature>
<dbReference type="InterPro" id="IPR003395">
    <property type="entry name" value="RecF/RecN/SMC_N"/>
</dbReference>
<dbReference type="AlphaFoldDB" id="A0A1H6R3V1"/>
<dbReference type="GO" id="GO:0009432">
    <property type="term" value="P:SOS response"/>
    <property type="evidence" value="ECO:0007669"/>
    <property type="project" value="UniProtKB-ARBA"/>
</dbReference>
<dbReference type="EMBL" id="FNYH01000002">
    <property type="protein sequence ID" value="SEI47187.1"/>
    <property type="molecule type" value="Genomic_DNA"/>
</dbReference>
<dbReference type="CDD" id="cd03241">
    <property type="entry name" value="ABC_RecN"/>
    <property type="match status" value="2"/>
</dbReference>
<keyword evidence="4" id="KW-0547">Nucleotide-binding</keyword>
<feature type="coiled-coil region" evidence="10">
    <location>
        <begin position="335"/>
        <end position="369"/>
    </location>
</feature>
<dbReference type="NCBIfam" id="TIGR00634">
    <property type="entry name" value="recN"/>
    <property type="match status" value="1"/>
</dbReference>
<name>A0A1H6R3V1_9GAMM</name>
<keyword evidence="7 9" id="KW-0234">DNA repair</keyword>
<dbReference type="PANTHER" id="PTHR11059:SF0">
    <property type="entry name" value="DNA REPAIR PROTEIN RECN"/>
    <property type="match status" value="1"/>
</dbReference>
<evidence type="ECO:0000256" key="4">
    <source>
        <dbReference type="ARBA" id="ARBA00022741"/>
    </source>
</evidence>
<gene>
    <name evidence="12" type="ORF">SAMN05421831_102213</name>
</gene>
<dbReference type="Pfam" id="PF02463">
    <property type="entry name" value="SMC_N"/>
    <property type="match status" value="1"/>
</dbReference>
<dbReference type="InterPro" id="IPR004604">
    <property type="entry name" value="DNA_recomb/repair_RecN"/>
</dbReference>
<dbReference type="PANTHER" id="PTHR11059">
    <property type="entry name" value="DNA REPAIR PROTEIN RECN"/>
    <property type="match status" value="1"/>
</dbReference>
<evidence type="ECO:0000256" key="7">
    <source>
        <dbReference type="ARBA" id="ARBA00023204"/>
    </source>
</evidence>
<dbReference type="FunFam" id="3.40.50.300:FF:000356">
    <property type="entry name" value="DNA repair protein RecN"/>
    <property type="match status" value="1"/>
</dbReference>
<dbReference type="NCBIfam" id="NF008121">
    <property type="entry name" value="PRK10869.1"/>
    <property type="match status" value="1"/>
</dbReference>
<evidence type="ECO:0000256" key="10">
    <source>
        <dbReference type="SAM" id="Coils"/>
    </source>
</evidence>
<reference evidence="13" key="1">
    <citation type="submission" date="2016-10" db="EMBL/GenBank/DDBJ databases">
        <authorList>
            <person name="Varghese N."/>
            <person name="Submissions S."/>
        </authorList>
    </citation>
    <scope>NUCLEOTIDE SEQUENCE [LARGE SCALE GENOMIC DNA]</scope>
    <source>
        <strain evidence="13">DSM 7165</strain>
    </source>
</reference>
<dbReference type="RefSeq" id="WP_093308552.1">
    <property type="nucleotide sequence ID" value="NZ_FNYH01000002.1"/>
</dbReference>
<evidence type="ECO:0000256" key="5">
    <source>
        <dbReference type="ARBA" id="ARBA00022763"/>
    </source>
</evidence>
<accession>A0A1H6R3V1</accession>
<keyword evidence="5 9" id="KW-0227">DNA damage</keyword>
<sequence length="553" mass="62398">MLSSLSIQDLAIVDHLTLSFHSGMTVITGETGSGKSILLAALGLVLGDRADADSVRHGAKQAEIQAEFTYAQLTKDAQHWLQEKGYQDSQDQCWLRRVVSRSGRSRAWINGHTCTLSELKELGSHLLDLHSQHAHHRLLKPDNHRVLLDEFAHLEPQVEQIRHLYRHWQQLEQRHIRRQQQEAALAAQEQLLRYQWEELEQLALEANEIEQLEAEQYQLSQAESLIRAGEHALKLCDQENGGALQATHQALQTLEAHQDPRLDNVLKMLQEARIQLQESARELEHYVSTLELDPQRLHFVEQRLDQIYRIARKHQVAVQELPQLHARLSRDLQQLAQENQDSDILEQHIKAARAQYQQAAHQLSQARQQAGQALSTEVNQHLHILGMPNAHFEVQLQTSSATATGTDQLEFYIATNPGQPAKPLVRIASGGELSRISLAIQVVSTQTRRTPTWVFDEVDVGISGATAEIVGRLLQRLGHRGQVLCITHLPQVAALGDQHWRISKHVEQEETRTQVQVLDTQGRIQELGRLLGGIHVSDHTIAHAQALLATAQA</sequence>
<comment type="similarity">
    <text evidence="2 9">Belongs to the RecN family.</text>
</comment>
<evidence type="ECO:0000259" key="11">
    <source>
        <dbReference type="Pfam" id="PF02463"/>
    </source>
</evidence>
<dbReference type="OrthoDB" id="9806954at2"/>
<dbReference type="PIRSF" id="PIRSF003128">
    <property type="entry name" value="RecN"/>
    <property type="match status" value="1"/>
</dbReference>
<proteinExistence type="inferred from homology"/>
<evidence type="ECO:0000256" key="3">
    <source>
        <dbReference type="ARBA" id="ARBA00021315"/>
    </source>
</evidence>
<feature type="domain" description="RecF/RecN/SMC N-terminal" evidence="11">
    <location>
        <begin position="6"/>
        <end position="505"/>
    </location>
</feature>